<dbReference type="PANTHER" id="PTHR43072:SF8">
    <property type="entry name" value="ACYLTRANSFERASE FABY-RELATED"/>
    <property type="match status" value="1"/>
</dbReference>
<evidence type="ECO:0000259" key="1">
    <source>
        <dbReference type="PROSITE" id="PS51186"/>
    </source>
</evidence>
<dbReference type="Gene3D" id="3.40.630.30">
    <property type="match status" value="1"/>
</dbReference>
<dbReference type="SUPFAM" id="SSF55729">
    <property type="entry name" value="Acyl-CoA N-acyltransferases (Nat)"/>
    <property type="match status" value="1"/>
</dbReference>
<proteinExistence type="predicted"/>
<dbReference type="InterPro" id="IPR000182">
    <property type="entry name" value="GNAT_dom"/>
</dbReference>
<geneLocation type="plasmid" evidence="2 3">
    <name>pSRL2</name>
</geneLocation>
<reference evidence="2 3" key="1">
    <citation type="journal article" date="2012" name="J. Bacteriol.">
        <title>Genome sequence of Sphingobium indicum B90A, a hexachlorocyclohexane-degrading bacterium.</title>
        <authorList>
            <person name="Anand S."/>
            <person name="Sangwan N."/>
            <person name="Lata P."/>
            <person name="Kaur J."/>
            <person name="Dua A."/>
            <person name="Singh A.K."/>
            <person name="Verma M."/>
            <person name="Kaur J."/>
            <person name="Khurana J.P."/>
            <person name="Khurana P."/>
            <person name="Mathur S."/>
            <person name="Lal R."/>
        </authorList>
    </citation>
    <scope>NUCLEOTIDE SEQUENCE [LARGE SCALE GENOMIC DNA]</scope>
    <source>
        <strain evidence="3">DSM 16412 / CCM 7286 / MTCC 6364 / B90A</strain>
        <plasmid evidence="2">pSRL2</plasmid>
    </source>
</reference>
<organism evidence="2 3">
    <name type="scientific">Sphingobium indicum (strain DSM 16412 / CCM 7286 / MTCC 6364 / B90A)</name>
    <dbReference type="NCBI Taxonomy" id="861109"/>
    <lineage>
        <taxon>Bacteria</taxon>
        <taxon>Pseudomonadati</taxon>
        <taxon>Pseudomonadota</taxon>
        <taxon>Alphaproteobacteria</taxon>
        <taxon>Sphingomonadales</taxon>
        <taxon>Sphingomonadaceae</taxon>
        <taxon>Sphingobium</taxon>
    </lineage>
</organism>
<dbReference type="Proteomes" id="UP000004550">
    <property type="component" value="Plasmid pSRL2"/>
</dbReference>
<protein>
    <submittedName>
        <fullName evidence="2">GCN5 family acetyltransferase</fullName>
    </submittedName>
</protein>
<dbReference type="PROSITE" id="PS51186">
    <property type="entry name" value="GNAT"/>
    <property type="match status" value="1"/>
</dbReference>
<dbReference type="PANTHER" id="PTHR43072">
    <property type="entry name" value="N-ACETYLTRANSFERASE"/>
    <property type="match status" value="1"/>
</dbReference>
<dbReference type="RefSeq" id="WP_007684519.1">
    <property type="nucleotide sequence ID" value="NZ_CP013072.1"/>
</dbReference>
<dbReference type="EMBL" id="CP013072">
    <property type="protein sequence ID" value="APL96614.1"/>
    <property type="molecule type" value="Genomic_DNA"/>
</dbReference>
<dbReference type="InterPro" id="IPR016181">
    <property type="entry name" value="Acyl_CoA_acyltransferase"/>
</dbReference>
<keyword evidence="2" id="KW-0614">Plasmid</keyword>
<dbReference type="Pfam" id="PF13420">
    <property type="entry name" value="Acetyltransf_4"/>
    <property type="match status" value="1"/>
</dbReference>
<accession>A0A1L5BUS0</accession>
<evidence type="ECO:0000313" key="3">
    <source>
        <dbReference type="Proteomes" id="UP000004550"/>
    </source>
</evidence>
<evidence type="ECO:0000313" key="2">
    <source>
        <dbReference type="EMBL" id="APL96614.1"/>
    </source>
</evidence>
<feature type="domain" description="N-acetyltransferase" evidence="1">
    <location>
        <begin position="7"/>
        <end position="169"/>
    </location>
</feature>
<keyword evidence="2" id="KW-0808">Transferase</keyword>
<sequence>MSTSSSVTVRNATAGDAAAIAAIYAHHVLHGTASYELVPPTVAETVAKIGRVTGRGWPFLVACDGAEVVGYCYATQFRDRPAYAHACENSIYVAHDRRGGGIGRALLEALLDAAEAFGFRQMVAVIGGGEPASVALHAACGFRQAGRLTGMGWKAGRWLDTVYMQIALGGGNATAPDAGRP</sequence>
<dbReference type="GO" id="GO:0016747">
    <property type="term" value="F:acyltransferase activity, transferring groups other than amino-acyl groups"/>
    <property type="evidence" value="ECO:0007669"/>
    <property type="project" value="InterPro"/>
</dbReference>
<gene>
    <name evidence="2" type="ORF">SIDU_18375</name>
</gene>
<dbReference type="KEGG" id="sinb:SIDU_18375"/>
<dbReference type="CDD" id="cd04301">
    <property type="entry name" value="NAT_SF"/>
    <property type="match status" value="1"/>
</dbReference>
<dbReference type="AlphaFoldDB" id="A0A1L5BUS0"/>
<name>A0A1L5BUS0_SPHIB</name>